<keyword evidence="11" id="KW-0472">Membrane</keyword>
<dbReference type="AlphaFoldDB" id="A0A8C0VEF7"/>
<feature type="transmembrane region" description="Helical" evidence="11">
    <location>
        <begin position="93"/>
        <end position="111"/>
    </location>
</feature>
<evidence type="ECO:0000313" key="13">
    <source>
        <dbReference type="Ensembl" id="ENSCCEP00000022919.1"/>
    </source>
</evidence>
<evidence type="ECO:0000256" key="7">
    <source>
        <dbReference type="ARBA" id="ARBA00023015"/>
    </source>
</evidence>
<evidence type="ECO:0000256" key="1">
    <source>
        <dbReference type="ARBA" id="ARBA00000900"/>
    </source>
</evidence>
<dbReference type="PROSITE" id="PS50089">
    <property type="entry name" value="ZF_RING_2"/>
    <property type="match status" value="1"/>
</dbReference>
<feature type="domain" description="RING-type" evidence="12">
    <location>
        <begin position="37"/>
        <end position="76"/>
    </location>
</feature>
<dbReference type="SMART" id="SM00184">
    <property type="entry name" value="RING"/>
    <property type="match status" value="1"/>
</dbReference>
<accession>A0A8C0VEF7</accession>
<keyword evidence="5 9" id="KW-0863">Zinc-finger</keyword>
<name>A0A8C0VEF7_CYACU</name>
<evidence type="ECO:0000256" key="6">
    <source>
        <dbReference type="ARBA" id="ARBA00022833"/>
    </source>
</evidence>
<dbReference type="InterPro" id="IPR001841">
    <property type="entry name" value="Znf_RING"/>
</dbReference>
<evidence type="ECO:0000313" key="14">
    <source>
        <dbReference type="Proteomes" id="UP000694410"/>
    </source>
</evidence>
<keyword evidence="14" id="KW-1185">Reference proteome</keyword>
<proteinExistence type="predicted"/>
<dbReference type="GO" id="GO:0006513">
    <property type="term" value="P:protein monoubiquitination"/>
    <property type="evidence" value="ECO:0007669"/>
    <property type="project" value="TreeGrafter"/>
</dbReference>
<evidence type="ECO:0000256" key="11">
    <source>
        <dbReference type="SAM" id="Phobius"/>
    </source>
</evidence>
<keyword evidence="11" id="KW-0812">Transmembrane</keyword>
<evidence type="ECO:0000256" key="2">
    <source>
        <dbReference type="ARBA" id="ARBA00012483"/>
    </source>
</evidence>
<organism evidence="13 14">
    <name type="scientific">Cyanistes caeruleus</name>
    <name type="common">Eurasian blue tit</name>
    <name type="synonym">Parus caeruleus</name>
    <dbReference type="NCBI Taxonomy" id="156563"/>
    <lineage>
        <taxon>Eukaryota</taxon>
        <taxon>Metazoa</taxon>
        <taxon>Chordata</taxon>
        <taxon>Craniata</taxon>
        <taxon>Vertebrata</taxon>
        <taxon>Euteleostomi</taxon>
        <taxon>Archelosauria</taxon>
        <taxon>Archosauria</taxon>
        <taxon>Dinosauria</taxon>
        <taxon>Saurischia</taxon>
        <taxon>Theropoda</taxon>
        <taxon>Coelurosauria</taxon>
        <taxon>Aves</taxon>
        <taxon>Neognathae</taxon>
        <taxon>Neoaves</taxon>
        <taxon>Telluraves</taxon>
        <taxon>Australaves</taxon>
        <taxon>Passeriformes</taxon>
        <taxon>Paridae</taxon>
        <taxon>Cyanistes</taxon>
    </lineage>
</organism>
<evidence type="ECO:0000256" key="4">
    <source>
        <dbReference type="ARBA" id="ARBA00022723"/>
    </source>
</evidence>
<dbReference type="Ensembl" id="ENSCCET00000034766.1">
    <property type="protein sequence ID" value="ENSCCEP00000022919.1"/>
    <property type="gene ID" value="ENSCCEG00000020645.1"/>
</dbReference>
<keyword evidence="4" id="KW-0479">Metal-binding</keyword>
<keyword evidence="3" id="KW-0808">Transferase</keyword>
<reference evidence="13" key="2">
    <citation type="submission" date="2025-09" db="UniProtKB">
        <authorList>
            <consortium name="Ensembl"/>
        </authorList>
    </citation>
    <scope>IDENTIFICATION</scope>
</reference>
<evidence type="ECO:0000259" key="12">
    <source>
        <dbReference type="PROSITE" id="PS50089"/>
    </source>
</evidence>
<keyword evidence="6" id="KW-0862">Zinc</keyword>
<feature type="region of interest" description="Disordered" evidence="10">
    <location>
        <begin position="1"/>
        <end position="34"/>
    </location>
</feature>
<dbReference type="PROSITE" id="PS00518">
    <property type="entry name" value="ZF_RING_1"/>
    <property type="match status" value="1"/>
</dbReference>
<dbReference type="SUPFAM" id="SSF57850">
    <property type="entry name" value="RING/U-box"/>
    <property type="match status" value="1"/>
</dbReference>
<dbReference type="PANTHER" id="PTHR46077">
    <property type="entry name" value="E3 UBIQUITIN-PROTEIN LIGASE TOPORS"/>
    <property type="match status" value="1"/>
</dbReference>
<evidence type="ECO:0000256" key="9">
    <source>
        <dbReference type="PROSITE-ProRule" id="PRU00175"/>
    </source>
</evidence>
<evidence type="ECO:0000256" key="8">
    <source>
        <dbReference type="ARBA" id="ARBA00023163"/>
    </source>
</evidence>
<sequence length="130" mass="14822">MEGTAAEAARGSSSPSQVPPSPLQHRGSTDTEVKDRCPICLDSWSEPSFVMPCLHCFCYACILRWANNKTRCPLCKRKMTTILYTWRDVFLQYFNYSSGIALFYCVKCLIYRKAYSFRSIISASVQLYSS</sequence>
<comment type="catalytic activity">
    <reaction evidence="1">
        <text>S-ubiquitinyl-[E2 ubiquitin-conjugating enzyme]-L-cysteine + [acceptor protein]-L-lysine = [E2 ubiquitin-conjugating enzyme]-L-cysteine + N(6)-ubiquitinyl-[acceptor protein]-L-lysine.</text>
        <dbReference type="EC" id="2.3.2.27"/>
    </reaction>
</comment>
<dbReference type="GO" id="GO:0061630">
    <property type="term" value="F:ubiquitin protein ligase activity"/>
    <property type="evidence" value="ECO:0007669"/>
    <property type="project" value="UniProtKB-EC"/>
</dbReference>
<dbReference type="Pfam" id="PF13923">
    <property type="entry name" value="zf-C3HC4_2"/>
    <property type="match status" value="1"/>
</dbReference>
<reference evidence="13" key="1">
    <citation type="submission" date="2025-08" db="UniProtKB">
        <authorList>
            <consortium name="Ensembl"/>
        </authorList>
    </citation>
    <scope>IDENTIFICATION</scope>
</reference>
<dbReference type="EC" id="2.3.2.27" evidence="2"/>
<dbReference type="InterPro" id="IPR013083">
    <property type="entry name" value="Znf_RING/FYVE/PHD"/>
</dbReference>
<evidence type="ECO:0000256" key="5">
    <source>
        <dbReference type="ARBA" id="ARBA00022771"/>
    </source>
</evidence>
<evidence type="ECO:0000256" key="3">
    <source>
        <dbReference type="ARBA" id="ARBA00022679"/>
    </source>
</evidence>
<keyword evidence="8" id="KW-0804">Transcription</keyword>
<dbReference type="InterPro" id="IPR017907">
    <property type="entry name" value="Znf_RING_CS"/>
</dbReference>
<dbReference type="GO" id="GO:0000209">
    <property type="term" value="P:protein polyubiquitination"/>
    <property type="evidence" value="ECO:0007669"/>
    <property type="project" value="TreeGrafter"/>
</dbReference>
<dbReference type="Gene3D" id="3.30.40.10">
    <property type="entry name" value="Zinc/RING finger domain, C3HC4 (zinc finger)"/>
    <property type="match status" value="1"/>
</dbReference>
<keyword evidence="11" id="KW-1133">Transmembrane helix</keyword>
<dbReference type="PANTHER" id="PTHR46077:SF1">
    <property type="entry name" value="TOP1 BINDING ARGININE_SERINE RICH PROTEIN, E3 UBIQUITIN LIGASE"/>
    <property type="match status" value="1"/>
</dbReference>
<protein>
    <recommendedName>
        <fullName evidence="2">RING-type E3 ubiquitin transferase</fullName>
        <ecNumber evidence="2">2.3.2.27</ecNumber>
    </recommendedName>
</protein>
<dbReference type="Proteomes" id="UP000694410">
    <property type="component" value="Unplaced"/>
</dbReference>
<evidence type="ECO:0000256" key="10">
    <source>
        <dbReference type="SAM" id="MobiDB-lite"/>
    </source>
</evidence>
<keyword evidence="7" id="KW-0805">Transcription regulation</keyword>
<dbReference type="GO" id="GO:0008270">
    <property type="term" value="F:zinc ion binding"/>
    <property type="evidence" value="ECO:0007669"/>
    <property type="project" value="UniProtKB-KW"/>
</dbReference>